<feature type="region of interest" description="Disordered" evidence="1">
    <location>
        <begin position="116"/>
        <end position="153"/>
    </location>
</feature>
<evidence type="ECO:0000313" key="2">
    <source>
        <dbReference type="EMBL" id="BCB83945.1"/>
    </source>
</evidence>
<evidence type="ECO:0000313" key="3">
    <source>
        <dbReference type="Proteomes" id="UP000503011"/>
    </source>
</evidence>
<keyword evidence="3" id="KW-1185">Reference proteome</keyword>
<accession>A0A6F8YCU9</accession>
<dbReference type="AlphaFoldDB" id="A0A6F8YCU9"/>
<organism evidence="2 3">
    <name type="scientific">Phytohabitans suffuscus</name>
    <dbReference type="NCBI Taxonomy" id="624315"/>
    <lineage>
        <taxon>Bacteria</taxon>
        <taxon>Bacillati</taxon>
        <taxon>Actinomycetota</taxon>
        <taxon>Actinomycetes</taxon>
        <taxon>Micromonosporales</taxon>
        <taxon>Micromonosporaceae</taxon>
    </lineage>
</organism>
<dbReference type="KEGG" id="psuu:Psuf_012580"/>
<sequence>MLLPDLSGYRLHKVIDDVDLDGVVVRGLRGSFHRRPTESGVLTVGVYSYAGAELMMAWGYVGEPHCRFNALRLPDGSWEPPRQGCPPVARVHDGGRVTALTLGEHILPAEPMTCPPSGGARAPGPETVLPAVGGPEGLGPWPPPAACAADSGS</sequence>
<gene>
    <name evidence="2" type="ORF">Psuf_012580</name>
</gene>
<dbReference type="Proteomes" id="UP000503011">
    <property type="component" value="Chromosome"/>
</dbReference>
<proteinExistence type="predicted"/>
<reference evidence="2 3" key="1">
    <citation type="submission" date="2020-03" db="EMBL/GenBank/DDBJ databases">
        <title>Whole genome shotgun sequence of Phytohabitans suffuscus NBRC 105367.</title>
        <authorList>
            <person name="Komaki H."/>
            <person name="Tamura T."/>
        </authorList>
    </citation>
    <scope>NUCLEOTIDE SEQUENCE [LARGE SCALE GENOMIC DNA]</scope>
    <source>
        <strain evidence="2 3">NBRC 105367</strain>
    </source>
</reference>
<reference evidence="2 3" key="2">
    <citation type="submission" date="2020-03" db="EMBL/GenBank/DDBJ databases">
        <authorList>
            <person name="Ichikawa N."/>
            <person name="Kimura A."/>
            <person name="Kitahashi Y."/>
            <person name="Uohara A."/>
        </authorList>
    </citation>
    <scope>NUCLEOTIDE SEQUENCE [LARGE SCALE GENOMIC DNA]</scope>
    <source>
        <strain evidence="2 3">NBRC 105367</strain>
    </source>
</reference>
<protein>
    <submittedName>
        <fullName evidence="2">Uncharacterized protein</fullName>
    </submittedName>
</protein>
<name>A0A6F8YCU9_9ACTN</name>
<dbReference type="EMBL" id="AP022871">
    <property type="protein sequence ID" value="BCB83945.1"/>
    <property type="molecule type" value="Genomic_DNA"/>
</dbReference>
<evidence type="ECO:0000256" key="1">
    <source>
        <dbReference type="SAM" id="MobiDB-lite"/>
    </source>
</evidence>